<reference evidence="5 6" key="1">
    <citation type="submission" date="2019-01" db="EMBL/GenBank/DDBJ databases">
        <title>Flavobacterium sp. nov.,isolated from freshwater.</title>
        <authorList>
            <person name="Zhang R."/>
            <person name="Du Z.-J."/>
        </authorList>
    </citation>
    <scope>NUCLEOTIDE SEQUENCE [LARGE SCALE GENOMIC DNA]</scope>
    <source>
        <strain evidence="5 6">1E403</strain>
    </source>
</reference>
<organism evidence="5 6">
    <name type="scientific">Flavobacterium cerinum</name>
    <dbReference type="NCBI Taxonomy" id="2502784"/>
    <lineage>
        <taxon>Bacteria</taxon>
        <taxon>Pseudomonadati</taxon>
        <taxon>Bacteroidota</taxon>
        <taxon>Flavobacteriia</taxon>
        <taxon>Flavobacteriales</taxon>
        <taxon>Flavobacteriaceae</taxon>
        <taxon>Flavobacterium</taxon>
    </lineage>
</organism>
<dbReference type="Gene3D" id="2.40.170.20">
    <property type="entry name" value="TonB-dependent receptor, beta-barrel domain"/>
    <property type="match status" value="1"/>
</dbReference>
<comment type="caution">
    <text evidence="5">The sequence shown here is derived from an EMBL/GenBank/DDBJ whole genome shotgun (WGS) entry which is preliminary data.</text>
</comment>
<dbReference type="InterPro" id="IPR013784">
    <property type="entry name" value="Carb-bd-like_fold"/>
</dbReference>
<evidence type="ECO:0000256" key="1">
    <source>
        <dbReference type="ARBA" id="ARBA00004442"/>
    </source>
</evidence>
<dbReference type="OrthoDB" id="1453181at2"/>
<keyword evidence="4" id="KW-0732">Signal</keyword>
<evidence type="ECO:0000313" key="5">
    <source>
        <dbReference type="EMBL" id="RWW98746.1"/>
    </source>
</evidence>
<protein>
    <submittedName>
        <fullName evidence="5">TonB-dependent receptor</fullName>
    </submittedName>
</protein>
<keyword evidence="5" id="KW-0675">Receptor</keyword>
<dbReference type="SUPFAM" id="SSF49452">
    <property type="entry name" value="Starch-binding domain-like"/>
    <property type="match status" value="1"/>
</dbReference>
<dbReference type="GO" id="GO:0009279">
    <property type="term" value="C:cell outer membrane"/>
    <property type="evidence" value="ECO:0007669"/>
    <property type="project" value="UniProtKB-SubCell"/>
</dbReference>
<feature type="chain" id="PRO_5019045375" evidence="4">
    <location>
        <begin position="20"/>
        <end position="963"/>
    </location>
</feature>
<proteinExistence type="predicted"/>
<dbReference type="Pfam" id="PF13715">
    <property type="entry name" value="CarbopepD_reg_2"/>
    <property type="match status" value="1"/>
</dbReference>
<dbReference type="InterPro" id="IPR036942">
    <property type="entry name" value="Beta-barrel_TonB_sf"/>
</dbReference>
<dbReference type="AlphaFoldDB" id="A0A444H6A9"/>
<dbReference type="GO" id="GO:0030246">
    <property type="term" value="F:carbohydrate binding"/>
    <property type="evidence" value="ECO:0007669"/>
    <property type="project" value="InterPro"/>
</dbReference>
<sequence length="963" mass="107513">MKKLFFGLLLFAQVFTCWAQQNSVIKGTVIDSKTQRALQDVAATLQSVNLVVTTNPEGLFVFDNVAEGKHTVLISSAGYTPKTFDVEITKGQQLDLGTIVLQYDITSEQQLSLITLTENDLGDDNSGSENTAGLLQASRDAFQQTAAFNWGQARYRIRGLDNEYGVTMINGISMNKLYDGRPQWGNWGGLNDATRNQEFTMGSGTSDYTFGSILGTQEINTRASIFRPGTRISFAGTNTNYNWRAMATHASGMDKDGFAYVISASRRWANEGYFEGTDYGANSFFASVEKRFSDKHSLNFTSIYAQNSRGKNSPNTKEVTALAGEKYNSYWGYQNGQKRNSRDKDVEEPVFMLSHYWTISERTTLNTNVSYQFGKIGNSRIDYQNVDNPDPTYYRNLPSYYSSQFGDPLNTSELQPGGLGGHYIGNNESNKYLTDQTRERFLANKQIDWNGMYMANTNAVTDANNNEIGRTPGVSRYVLYEDRTDDKTWSANSILNSQLSDNIALNAGVTLKKLKSHNFQNLLDLLGGAYYNDIDPFYAGNQGQADLNNPNRQVGVGDTFGYNYNLTADYYDAFAQFKFSYNKVDFYAAGNYSRSDYQREGLYKNGIYANNSFGKSEKIDFNNYGVKGGLTYKLTGRHLLSVNGIYMTKAPTLRNTFPNARLNNTIVNDIDSENISSIDASYIIRTPKLKARLTGFYSKIDNATETSFFFAEGVVEGSGSDANAFIAETVTDISKKQMGLELGIEYQFSPSIKVTAAAAYGQYTYANNPNVSVNNDAFAALAEEVNVQPVPGQTAATDFGKASLKDYKLPGMPQQAYSIGIEYRDPKYWWIGANANFLASNYIDVSALLRTSNFLKDPETGYQFSEATDTRARQLLKQEKFEDFYLFNLTGGKSWKVGNSTLGFFASINNVFDVTYKTGGFEQGRNATYRQLNQDVSSGTPSFAPKYFYGYGRTFFVNLYINI</sequence>
<keyword evidence="3" id="KW-0998">Cell outer membrane</keyword>
<feature type="signal peptide" evidence="4">
    <location>
        <begin position="1"/>
        <end position="19"/>
    </location>
</feature>
<dbReference type="EMBL" id="SBII01000009">
    <property type="protein sequence ID" value="RWW98746.1"/>
    <property type="molecule type" value="Genomic_DNA"/>
</dbReference>
<comment type="subcellular location">
    <subcellularLocation>
        <location evidence="1">Cell outer membrane</location>
    </subcellularLocation>
</comment>
<dbReference type="Proteomes" id="UP000287527">
    <property type="component" value="Unassembled WGS sequence"/>
</dbReference>
<accession>A0A444H6A9</accession>
<gene>
    <name evidence="5" type="ORF">EPI11_12515</name>
</gene>
<evidence type="ECO:0000256" key="2">
    <source>
        <dbReference type="ARBA" id="ARBA00023136"/>
    </source>
</evidence>
<dbReference type="RefSeq" id="WP_128390322.1">
    <property type="nucleotide sequence ID" value="NZ_SBII01000009.1"/>
</dbReference>
<evidence type="ECO:0000256" key="3">
    <source>
        <dbReference type="ARBA" id="ARBA00023237"/>
    </source>
</evidence>
<keyword evidence="2" id="KW-0472">Membrane</keyword>
<evidence type="ECO:0000256" key="4">
    <source>
        <dbReference type="SAM" id="SignalP"/>
    </source>
</evidence>
<keyword evidence="6" id="KW-1185">Reference proteome</keyword>
<evidence type="ECO:0000313" key="6">
    <source>
        <dbReference type="Proteomes" id="UP000287527"/>
    </source>
</evidence>
<dbReference type="SUPFAM" id="SSF56935">
    <property type="entry name" value="Porins"/>
    <property type="match status" value="1"/>
</dbReference>
<name>A0A444H6A9_9FLAO</name>
<dbReference type="Gene3D" id="2.60.40.1120">
    <property type="entry name" value="Carboxypeptidase-like, regulatory domain"/>
    <property type="match status" value="1"/>
</dbReference>